<dbReference type="InterPro" id="IPR009057">
    <property type="entry name" value="Homeodomain-like_sf"/>
</dbReference>
<evidence type="ECO:0000313" key="10">
    <source>
        <dbReference type="EMBL" id="KAK4582438.1"/>
    </source>
</evidence>
<comment type="similarity">
    <text evidence="2">Belongs to the MYB-CC family.</text>
</comment>
<dbReference type="InterPro" id="IPR006447">
    <property type="entry name" value="Myb_dom_plants"/>
</dbReference>
<feature type="domain" description="Myb-like" evidence="8">
    <location>
        <begin position="16"/>
        <end position="61"/>
    </location>
</feature>
<proteinExistence type="inferred from homology"/>
<evidence type="ECO:0000256" key="4">
    <source>
        <dbReference type="ARBA" id="ARBA00023054"/>
    </source>
</evidence>
<sequence length="219" mass="24772">MGSSSSDGSAGKERISWTDELHQQFEQAVNKLGGATPKGILKTIGNPGLNIYHVNSHLQKYTISKFIPESTSRGKFERRNISELLPNFSATCAAQLNEALQMQKEVHIRMSDRLEVQMRLKLKLETQGRFHDQITEEHRNQATNTKPRKPISPISLPSLYEESESNAKELESDSEADRNEIQSEEGFRAPKRLTAKPCFFKKKCKSHIRTMVSAYPGVL</sequence>
<gene>
    <name evidence="10" type="ORF">RGQ29_025573</name>
</gene>
<feature type="region of interest" description="Disordered" evidence="7">
    <location>
        <begin position="137"/>
        <end position="188"/>
    </location>
</feature>
<dbReference type="Proteomes" id="UP001324115">
    <property type="component" value="Unassembled WGS sequence"/>
</dbReference>
<evidence type="ECO:0000256" key="7">
    <source>
        <dbReference type="SAM" id="MobiDB-lite"/>
    </source>
</evidence>
<feature type="domain" description="MYB-CC type transcription factor LHEQLE-containing" evidence="9">
    <location>
        <begin position="95"/>
        <end position="139"/>
    </location>
</feature>
<keyword evidence="4" id="KW-0175">Coiled coil</keyword>
<comment type="subcellular location">
    <subcellularLocation>
        <location evidence="1">Nucleus</location>
    </subcellularLocation>
</comment>
<feature type="compositionally biased region" description="Basic and acidic residues" evidence="7">
    <location>
        <begin position="165"/>
        <end position="188"/>
    </location>
</feature>
<keyword evidence="11" id="KW-1185">Reference proteome</keyword>
<dbReference type="GO" id="GO:0003677">
    <property type="term" value="F:DNA binding"/>
    <property type="evidence" value="ECO:0007669"/>
    <property type="project" value="InterPro"/>
</dbReference>
<keyword evidence="5" id="KW-0804">Transcription</keyword>
<name>A0AAN7EYR0_QUERU</name>
<evidence type="ECO:0000259" key="9">
    <source>
        <dbReference type="Pfam" id="PF14379"/>
    </source>
</evidence>
<keyword evidence="3" id="KW-0805">Transcription regulation</keyword>
<reference evidence="10 11" key="1">
    <citation type="journal article" date="2023" name="G3 (Bethesda)">
        <title>A haplotype-resolved chromosome-scale genome for Quercus rubra L. provides insights into the genetics of adaptive traits for red oak species.</title>
        <authorList>
            <person name="Kapoor B."/>
            <person name="Jenkins J."/>
            <person name="Schmutz J."/>
            <person name="Zhebentyayeva T."/>
            <person name="Kuelheim C."/>
            <person name="Coggeshall M."/>
            <person name="Heim C."/>
            <person name="Lasky J.R."/>
            <person name="Leites L."/>
            <person name="Islam-Faridi N."/>
            <person name="Romero-Severson J."/>
            <person name="DeLeo V.L."/>
            <person name="Lucas S.M."/>
            <person name="Lazic D."/>
            <person name="Gailing O."/>
            <person name="Carlson J."/>
            <person name="Staton M."/>
        </authorList>
    </citation>
    <scope>NUCLEOTIDE SEQUENCE [LARGE SCALE GENOMIC DNA]</scope>
    <source>
        <strain evidence="10">Pseudo-F2</strain>
    </source>
</reference>
<keyword evidence="6" id="KW-0539">Nucleus</keyword>
<dbReference type="InterPro" id="IPR025756">
    <property type="entry name" value="Myb_CC_LHEQLE"/>
</dbReference>
<evidence type="ECO:0000256" key="2">
    <source>
        <dbReference type="ARBA" id="ARBA00006783"/>
    </source>
</evidence>
<dbReference type="InterPro" id="IPR046955">
    <property type="entry name" value="PHR1-like"/>
</dbReference>
<evidence type="ECO:0008006" key="12">
    <source>
        <dbReference type="Google" id="ProtNLM"/>
    </source>
</evidence>
<evidence type="ECO:0000256" key="3">
    <source>
        <dbReference type="ARBA" id="ARBA00023015"/>
    </source>
</evidence>
<dbReference type="PANTHER" id="PTHR31499">
    <property type="entry name" value="MYB FAMILY TRANSCRIPTION FACTOR PHL11"/>
    <property type="match status" value="1"/>
</dbReference>
<comment type="caution">
    <text evidence="10">The sequence shown here is derived from an EMBL/GenBank/DDBJ whole genome shotgun (WGS) entry which is preliminary data.</text>
</comment>
<dbReference type="EMBL" id="JAXUIC010000007">
    <property type="protein sequence ID" value="KAK4582438.1"/>
    <property type="molecule type" value="Genomic_DNA"/>
</dbReference>
<evidence type="ECO:0000256" key="5">
    <source>
        <dbReference type="ARBA" id="ARBA00023163"/>
    </source>
</evidence>
<dbReference type="Pfam" id="PF00249">
    <property type="entry name" value="Myb_DNA-binding"/>
    <property type="match status" value="1"/>
</dbReference>
<dbReference type="SUPFAM" id="SSF46689">
    <property type="entry name" value="Homeodomain-like"/>
    <property type="match status" value="1"/>
</dbReference>
<dbReference type="GO" id="GO:0003700">
    <property type="term" value="F:DNA-binding transcription factor activity"/>
    <property type="evidence" value="ECO:0007669"/>
    <property type="project" value="InterPro"/>
</dbReference>
<evidence type="ECO:0000259" key="8">
    <source>
        <dbReference type="Pfam" id="PF00249"/>
    </source>
</evidence>
<evidence type="ECO:0000256" key="6">
    <source>
        <dbReference type="ARBA" id="ARBA00023242"/>
    </source>
</evidence>
<dbReference type="InterPro" id="IPR001005">
    <property type="entry name" value="SANT/Myb"/>
</dbReference>
<evidence type="ECO:0000313" key="11">
    <source>
        <dbReference type="Proteomes" id="UP001324115"/>
    </source>
</evidence>
<dbReference type="GO" id="GO:0005634">
    <property type="term" value="C:nucleus"/>
    <property type="evidence" value="ECO:0007669"/>
    <property type="project" value="UniProtKB-SubCell"/>
</dbReference>
<protein>
    <recommendedName>
        <fullName evidence="12">HTH myb-type domain-containing protein</fullName>
    </recommendedName>
</protein>
<dbReference type="NCBIfam" id="TIGR01557">
    <property type="entry name" value="myb_SHAQKYF"/>
    <property type="match status" value="1"/>
</dbReference>
<evidence type="ECO:0000256" key="1">
    <source>
        <dbReference type="ARBA" id="ARBA00004123"/>
    </source>
</evidence>
<dbReference type="Gene3D" id="1.10.10.60">
    <property type="entry name" value="Homeodomain-like"/>
    <property type="match status" value="1"/>
</dbReference>
<dbReference type="AlphaFoldDB" id="A0AAN7EYR0"/>
<accession>A0AAN7EYR0</accession>
<dbReference type="PANTHER" id="PTHR31499:SF79">
    <property type="entry name" value="HTH MYB-TYPE DOMAIN-CONTAINING PROTEIN"/>
    <property type="match status" value="1"/>
</dbReference>
<organism evidence="10 11">
    <name type="scientific">Quercus rubra</name>
    <name type="common">Northern red oak</name>
    <name type="synonym">Quercus borealis</name>
    <dbReference type="NCBI Taxonomy" id="3512"/>
    <lineage>
        <taxon>Eukaryota</taxon>
        <taxon>Viridiplantae</taxon>
        <taxon>Streptophyta</taxon>
        <taxon>Embryophyta</taxon>
        <taxon>Tracheophyta</taxon>
        <taxon>Spermatophyta</taxon>
        <taxon>Magnoliopsida</taxon>
        <taxon>eudicotyledons</taxon>
        <taxon>Gunneridae</taxon>
        <taxon>Pentapetalae</taxon>
        <taxon>rosids</taxon>
        <taxon>fabids</taxon>
        <taxon>Fagales</taxon>
        <taxon>Fagaceae</taxon>
        <taxon>Quercus</taxon>
    </lineage>
</organism>
<dbReference type="Pfam" id="PF14379">
    <property type="entry name" value="Myb_CC_LHEQLE"/>
    <property type="match status" value="1"/>
</dbReference>